<name>A0ACB7VZJ8_DIOAL</name>
<gene>
    <name evidence="1" type="ORF">IHE45_05G004800</name>
</gene>
<organism evidence="1 2">
    <name type="scientific">Dioscorea alata</name>
    <name type="common">Purple yam</name>
    <dbReference type="NCBI Taxonomy" id="55571"/>
    <lineage>
        <taxon>Eukaryota</taxon>
        <taxon>Viridiplantae</taxon>
        <taxon>Streptophyta</taxon>
        <taxon>Embryophyta</taxon>
        <taxon>Tracheophyta</taxon>
        <taxon>Spermatophyta</taxon>
        <taxon>Magnoliopsida</taxon>
        <taxon>Liliopsida</taxon>
        <taxon>Dioscoreales</taxon>
        <taxon>Dioscoreaceae</taxon>
        <taxon>Dioscorea</taxon>
    </lineage>
</organism>
<comment type="caution">
    <text evidence="1">The sequence shown here is derived from an EMBL/GenBank/DDBJ whole genome shotgun (WGS) entry which is preliminary data.</text>
</comment>
<evidence type="ECO:0000313" key="1">
    <source>
        <dbReference type="EMBL" id="KAH7680622.1"/>
    </source>
</evidence>
<dbReference type="Proteomes" id="UP000827976">
    <property type="component" value="Chromosome 5"/>
</dbReference>
<dbReference type="EMBL" id="CM037015">
    <property type="protein sequence ID" value="KAH7680622.1"/>
    <property type="molecule type" value="Genomic_DNA"/>
</dbReference>
<reference evidence="2" key="1">
    <citation type="journal article" date="2022" name="Nat. Commun.">
        <title>Chromosome evolution and the genetic basis of agronomically important traits in greater yam.</title>
        <authorList>
            <person name="Bredeson J.V."/>
            <person name="Lyons J.B."/>
            <person name="Oniyinde I.O."/>
            <person name="Okereke N.R."/>
            <person name="Kolade O."/>
            <person name="Nnabue I."/>
            <person name="Nwadili C.O."/>
            <person name="Hribova E."/>
            <person name="Parker M."/>
            <person name="Nwogha J."/>
            <person name="Shu S."/>
            <person name="Carlson J."/>
            <person name="Kariba R."/>
            <person name="Muthemba S."/>
            <person name="Knop K."/>
            <person name="Barton G.J."/>
            <person name="Sherwood A.V."/>
            <person name="Lopez-Montes A."/>
            <person name="Asiedu R."/>
            <person name="Jamnadass R."/>
            <person name="Muchugi A."/>
            <person name="Goodstein D."/>
            <person name="Egesi C.N."/>
            <person name="Featherston J."/>
            <person name="Asfaw A."/>
            <person name="Simpson G.G."/>
            <person name="Dolezel J."/>
            <person name="Hendre P.S."/>
            <person name="Van Deynze A."/>
            <person name="Kumar P.L."/>
            <person name="Obidiegwu J.E."/>
            <person name="Bhattacharjee R."/>
            <person name="Rokhsar D.S."/>
        </authorList>
    </citation>
    <scope>NUCLEOTIDE SEQUENCE [LARGE SCALE GENOMIC DNA]</scope>
    <source>
        <strain evidence="2">cv. TDa95/00328</strain>
    </source>
</reference>
<proteinExistence type="predicted"/>
<keyword evidence="2" id="KW-1185">Reference proteome</keyword>
<sequence length="369" mass="40523">MASILKFCASRMDLETGKMIHSCILKQGMKTNPFVSSSLVDMYAKCGIPEASLWVFAGIAKPGVVPWSAIIAGQCSNGRFQEALQLFQAMQSDSVKANEFTLTAAIQACAASRDLRSGKEIHCSLIRAGYSSNASVLNSLISFYFEIRQPQQALNLWTLSCEDDNPWNSLMRTFSKLIDNGSIIELLTDIHRSNSQINASLAYYVLDACRSPSLLHAGMQAHGYITKNGLLTDHKISTCLMNMYSRCGSIELAAKAFNQIPEKTSASWGSIISASVDHDCPSKALKLFTQMRRKNKNPDSSTFVSVLQACSQMGLADEAFHIFISMSENYGIYPSAEHYSCMVDVLGRAGMLKEAEHFIGSCIPLERNA</sequence>
<evidence type="ECO:0000313" key="2">
    <source>
        <dbReference type="Proteomes" id="UP000827976"/>
    </source>
</evidence>
<accession>A0ACB7VZJ8</accession>
<protein>
    <submittedName>
        <fullName evidence="1">Tetratricopeptide-like helical domain-containing protein</fullName>
    </submittedName>
</protein>